<evidence type="ECO:0000313" key="7">
    <source>
        <dbReference type="Proteomes" id="UP000256774"/>
    </source>
</evidence>
<keyword evidence="4 6" id="KW-0067">ATP-binding</keyword>
<protein>
    <submittedName>
        <fullName evidence="6">Microcin C transport system ATP-binding protein</fullName>
    </submittedName>
</protein>
<dbReference type="InterPro" id="IPR017871">
    <property type="entry name" value="ABC_transporter-like_CS"/>
</dbReference>
<dbReference type="CDD" id="cd03257">
    <property type="entry name" value="ABC_NikE_OppD_transporters"/>
    <property type="match status" value="2"/>
</dbReference>
<evidence type="ECO:0000259" key="5">
    <source>
        <dbReference type="PROSITE" id="PS50893"/>
    </source>
</evidence>
<dbReference type="GO" id="GO:0016887">
    <property type="term" value="F:ATP hydrolysis activity"/>
    <property type="evidence" value="ECO:0007669"/>
    <property type="project" value="InterPro"/>
</dbReference>
<dbReference type="PANTHER" id="PTHR43776">
    <property type="entry name" value="TRANSPORT ATP-BINDING PROTEIN"/>
    <property type="match status" value="1"/>
</dbReference>
<dbReference type="AlphaFoldDB" id="A0A3E0H359"/>
<dbReference type="Gene3D" id="3.40.50.300">
    <property type="entry name" value="P-loop containing nucleotide triphosphate hydrolases"/>
    <property type="match status" value="2"/>
</dbReference>
<dbReference type="InterPro" id="IPR027417">
    <property type="entry name" value="P-loop_NTPase"/>
</dbReference>
<dbReference type="PROSITE" id="PS00211">
    <property type="entry name" value="ABC_TRANSPORTER_1"/>
    <property type="match status" value="2"/>
</dbReference>
<keyword evidence="3" id="KW-0547">Nucleotide-binding</keyword>
<organism evidence="6 7">
    <name type="scientific">Paraperlucidibaca baekdonensis</name>
    <dbReference type="NCBI Taxonomy" id="748120"/>
    <lineage>
        <taxon>Bacteria</taxon>
        <taxon>Pseudomonadati</taxon>
        <taxon>Pseudomonadota</taxon>
        <taxon>Gammaproteobacteria</taxon>
        <taxon>Moraxellales</taxon>
        <taxon>Moraxellaceae</taxon>
        <taxon>Paraperlucidibaca</taxon>
    </lineage>
</organism>
<dbReference type="PROSITE" id="PS50893">
    <property type="entry name" value="ABC_TRANSPORTER_2"/>
    <property type="match status" value="2"/>
</dbReference>
<dbReference type="InterPro" id="IPR003593">
    <property type="entry name" value="AAA+_ATPase"/>
</dbReference>
<name>A0A3E0H359_9GAMM</name>
<evidence type="ECO:0000256" key="2">
    <source>
        <dbReference type="ARBA" id="ARBA00022448"/>
    </source>
</evidence>
<dbReference type="SMART" id="SM00382">
    <property type="entry name" value="AAA"/>
    <property type="match status" value="2"/>
</dbReference>
<dbReference type="InterPro" id="IPR003439">
    <property type="entry name" value="ABC_transporter-like_ATP-bd"/>
</dbReference>
<dbReference type="InterPro" id="IPR013563">
    <property type="entry name" value="Oligopep_ABC_C"/>
</dbReference>
<dbReference type="GO" id="GO:0005524">
    <property type="term" value="F:ATP binding"/>
    <property type="evidence" value="ECO:0007669"/>
    <property type="project" value="UniProtKB-KW"/>
</dbReference>
<accession>A0A3E0H359</accession>
<evidence type="ECO:0000313" key="6">
    <source>
        <dbReference type="EMBL" id="REH36969.1"/>
    </source>
</evidence>
<dbReference type="GO" id="GO:0015833">
    <property type="term" value="P:peptide transport"/>
    <property type="evidence" value="ECO:0007669"/>
    <property type="project" value="InterPro"/>
</dbReference>
<dbReference type="NCBIfam" id="NF008453">
    <property type="entry name" value="PRK11308.1"/>
    <property type="match status" value="2"/>
</dbReference>
<evidence type="ECO:0000256" key="4">
    <source>
        <dbReference type="ARBA" id="ARBA00022840"/>
    </source>
</evidence>
<dbReference type="Pfam" id="PF00005">
    <property type="entry name" value="ABC_tran"/>
    <property type="match status" value="2"/>
</dbReference>
<evidence type="ECO:0000256" key="1">
    <source>
        <dbReference type="ARBA" id="ARBA00005417"/>
    </source>
</evidence>
<keyword evidence="2" id="KW-0813">Transport</keyword>
<dbReference type="SUPFAM" id="SSF52540">
    <property type="entry name" value="P-loop containing nucleoside triphosphate hydrolases"/>
    <property type="match status" value="2"/>
</dbReference>
<dbReference type="InterPro" id="IPR050319">
    <property type="entry name" value="ABC_transp_ATP-bind"/>
</dbReference>
<dbReference type="Proteomes" id="UP000256774">
    <property type="component" value="Unassembled WGS sequence"/>
</dbReference>
<dbReference type="PANTHER" id="PTHR43776:SF7">
    <property type="entry name" value="D,D-DIPEPTIDE TRANSPORT ATP-BINDING PROTEIN DDPF-RELATED"/>
    <property type="match status" value="1"/>
</dbReference>
<gene>
    <name evidence="6" type="ORF">DFR26_2110</name>
</gene>
<feature type="domain" description="ABC transporter" evidence="5">
    <location>
        <begin position="269"/>
        <end position="518"/>
    </location>
</feature>
<comment type="similarity">
    <text evidence="1">Belongs to the ABC transporter superfamily.</text>
</comment>
<dbReference type="EMBL" id="QUNR01000004">
    <property type="protein sequence ID" value="REH36969.1"/>
    <property type="molecule type" value="Genomic_DNA"/>
</dbReference>
<comment type="caution">
    <text evidence="6">The sequence shown here is derived from an EMBL/GenBank/DDBJ whole genome shotgun (WGS) entry which is preliminary data.</text>
</comment>
<sequence length="531" mass="57942">MNPLIRIEHLSICHGQHNLVDDVSLHVDAGEWLALVGESGSGKSLTALACLGLLPPSLRSDGVVHVAGTHLSQASASTLRALRGGRVGMIYQEPLSALNPLQRIGQQLIEAVTLHKSIDRALARQQVIRLLREVGIDEPERRLRAWPHELSGGQRQRVVIAMALVNSPTVLIADEPTTALDALLQSQILDLLKSLQKSRQLSILFISHNLPQVRRYADRVMVMQAGRVIESAATEVIFSAPQQAYTQKLLQPFASPIKPTLNDSASTVLSISQLLVRYPRKQAWWGGITAWHEAVKGVGLTLRAGESLGIVGESGSGKSSLAAALLRLTPAQGRVVVLGRDWLALQGRDLRQARAQLQIVFQDPYGSLSPRLTVADIVAEGLLAHASLSAAALDTAVVTALQAVSLDPDTRHRYPHEFSGGQRQRIALARAIILKPAILILDEPTSALDRHTQGEVVELLRRIQAEQGIAMLFISHDLAVVRALCHRLIVLREGRIIEQGDCERIFQAPQHSYTKALVADLPREQPTQQRA</sequence>
<evidence type="ECO:0000256" key="3">
    <source>
        <dbReference type="ARBA" id="ARBA00022741"/>
    </source>
</evidence>
<dbReference type="OrthoDB" id="9784450at2"/>
<dbReference type="Pfam" id="PF08352">
    <property type="entry name" value="oligo_HPY"/>
    <property type="match status" value="1"/>
</dbReference>
<dbReference type="GO" id="GO:0055085">
    <property type="term" value="P:transmembrane transport"/>
    <property type="evidence" value="ECO:0007669"/>
    <property type="project" value="UniProtKB-ARBA"/>
</dbReference>
<proteinExistence type="inferred from homology"/>
<feature type="domain" description="ABC transporter" evidence="5">
    <location>
        <begin position="5"/>
        <end position="250"/>
    </location>
</feature>
<keyword evidence="7" id="KW-1185">Reference proteome</keyword>
<reference evidence="6 7" key="1">
    <citation type="submission" date="2018-08" db="EMBL/GenBank/DDBJ databases">
        <title>Genomic Encyclopedia of Type Strains, Phase IV (KMG-IV): sequencing the most valuable type-strain genomes for metagenomic binning, comparative biology and taxonomic classification.</title>
        <authorList>
            <person name="Goeker M."/>
        </authorList>
    </citation>
    <scope>NUCLEOTIDE SEQUENCE [LARGE SCALE GENOMIC DNA]</scope>
    <source>
        <strain evidence="6 7">DSM 26022</strain>
    </source>
</reference>